<feature type="compositionally biased region" description="Low complexity" evidence="1">
    <location>
        <begin position="129"/>
        <end position="148"/>
    </location>
</feature>
<protein>
    <submittedName>
        <fullName evidence="3">Uncharacterized protein</fullName>
    </submittedName>
</protein>
<evidence type="ECO:0000313" key="3">
    <source>
        <dbReference type="EMBL" id="KAJ1643152.1"/>
    </source>
</evidence>
<feature type="region of interest" description="Disordered" evidence="1">
    <location>
        <begin position="116"/>
        <end position="160"/>
    </location>
</feature>
<evidence type="ECO:0000256" key="1">
    <source>
        <dbReference type="SAM" id="MobiDB-lite"/>
    </source>
</evidence>
<reference evidence="3" key="1">
    <citation type="submission" date="2022-07" db="EMBL/GenBank/DDBJ databases">
        <title>Phylogenomic reconstructions and comparative analyses of Kickxellomycotina fungi.</title>
        <authorList>
            <person name="Reynolds N.K."/>
            <person name="Stajich J.E."/>
            <person name="Barry K."/>
            <person name="Grigoriev I.V."/>
            <person name="Crous P."/>
            <person name="Smith M.E."/>
        </authorList>
    </citation>
    <scope>NUCLEOTIDE SEQUENCE</scope>
    <source>
        <strain evidence="3">NBRC 105413</strain>
    </source>
</reference>
<evidence type="ECO:0000256" key="2">
    <source>
        <dbReference type="SAM" id="SignalP"/>
    </source>
</evidence>
<keyword evidence="2" id="KW-0732">Signal</keyword>
<organism evidence="3 4">
    <name type="scientific">Coemansia asiatica</name>
    <dbReference type="NCBI Taxonomy" id="1052880"/>
    <lineage>
        <taxon>Eukaryota</taxon>
        <taxon>Fungi</taxon>
        <taxon>Fungi incertae sedis</taxon>
        <taxon>Zoopagomycota</taxon>
        <taxon>Kickxellomycotina</taxon>
        <taxon>Kickxellomycetes</taxon>
        <taxon>Kickxellales</taxon>
        <taxon>Kickxellaceae</taxon>
        <taxon>Coemansia</taxon>
    </lineage>
</organism>
<dbReference type="Proteomes" id="UP001145021">
    <property type="component" value="Unassembled WGS sequence"/>
</dbReference>
<feature type="chain" id="PRO_5040790852" evidence="2">
    <location>
        <begin position="21"/>
        <end position="182"/>
    </location>
</feature>
<evidence type="ECO:0000313" key="4">
    <source>
        <dbReference type="Proteomes" id="UP001145021"/>
    </source>
</evidence>
<name>A0A9W7XIG5_9FUNG</name>
<gene>
    <name evidence="3" type="ORF">LPJ64_005045</name>
</gene>
<proteinExistence type="predicted"/>
<comment type="caution">
    <text evidence="3">The sequence shown here is derived from an EMBL/GenBank/DDBJ whole genome shotgun (WGS) entry which is preliminary data.</text>
</comment>
<feature type="compositionally biased region" description="Pro residues" evidence="1">
    <location>
        <begin position="119"/>
        <end position="128"/>
    </location>
</feature>
<accession>A0A9W7XIG5</accession>
<sequence>MKFAQLIFTLVALIATVAMAAPVSEPIESFVSESSDNNDRNRWQGLGALIRYLIAMSKNKDGNWGKPNYSTLLSAEVEKYNQWYSRYTRTHGHSEENTTPVSAASSTTDVTVVSATPVTPTPVQPTPALPTYSASSSSSQVTTQETSPASEIPGSQSVTINTDPAYTTYAVEELETMVFPSA</sequence>
<dbReference type="EMBL" id="JANBOH010000289">
    <property type="protein sequence ID" value="KAJ1643152.1"/>
    <property type="molecule type" value="Genomic_DNA"/>
</dbReference>
<feature type="signal peptide" evidence="2">
    <location>
        <begin position="1"/>
        <end position="20"/>
    </location>
</feature>
<dbReference type="AlphaFoldDB" id="A0A9W7XIG5"/>
<keyword evidence="4" id="KW-1185">Reference proteome</keyword>